<name>A0A392NCV2_9FABA</name>
<dbReference type="AlphaFoldDB" id="A0A392NCV2"/>
<evidence type="ECO:0000256" key="1">
    <source>
        <dbReference type="SAM" id="MobiDB-lite"/>
    </source>
</evidence>
<evidence type="ECO:0000313" key="3">
    <source>
        <dbReference type="EMBL" id="MCH97640.1"/>
    </source>
</evidence>
<keyword evidence="4" id="KW-1185">Reference proteome</keyword>
<proteinExistence type="predicted"/>
<dbReference type="Gene3D" id="3.40.50.300">
    <property type="entry name" value="P-loop containing nucleotide triphosphate hydrolases"/>
    <property type="match status" value="1"/>
</dbReference>
<evidence type="ECO:0000259" key="2">
    <source>
        <dbReference type="Pfam" id="PF00931"/>
    </source>
</evidence>
<dbReference type="GO" id="GO:0043531">
    <property type="term" value="F:ADP binding"/>
    <property type="evidence" value="ECO:0007669"/>
    <property type="project" value="InterPro"/>
</dbReference>
<dbReference type="InterPro" id="IPR027417">
    <property type="entry name" value="P-loop_NTPase"/>
</dbReference>
<feature type="region of interest" description="Disordered" evidence="1">
    <location>
        <begin position="1"/>
        <end position="28"/>
    </location>
</feature>
<accession>A0A392NCV2</accession>
<dbReference type="SUPFAM" id="SSF52540">
    <property type="entry name" value="P-loop containing nucleoside triphosphate hydrolases"/>
    <property type="match status" value="1"/>
</dbReference>
<comment type="caution">
    <text evidence="3">The sequence shown here is derived from an EMBL/GenBank/DDBJ whole genome shotgun (WGS) entry which is preliminary data.</text>
</comment>
<reference evidence="3 4" key="1">
    <citation type="journal article" date="2018" name="Front. Plant Sci.">
        <title>Red Clover (Trifolium pratense) and Zigzag Clover (T. medium) - A Picture of Genomic Similarities and Differences.</title>
        <authorList>
            <person name="Dluhosova J."/>
            <person name="Istvanek J."/>
            <person name="Nedelnik J."/>
            <person name="Repkova J."/>
        </authorList>
    </citation>
    <scope>NUCLEOTIDE SEQUENCE [LARGE SCALE GENOMIC DNA]</scope>
    <source>
        <strain evidence="4">cv. 10/8</strain>
        <tissue evidence="3">Leaf</tissue>
    </source>
</reference>
<sequence>MASFTSSSSSSSSKRKSDDVLMEEETSQLEDDKFISWLSSAYPSHNYWNETEHNIENVQRDLFDGSYTQSLNSRVQDVIQLLKQSKSPFLLGIWGMPGIGKTTIANAIYA</sequence>
<evidence type="ECO:0000313" key="4">
    <source>
        <dbReference type="Proteomes" id="UP000265520"/>
    </source>
</evidence>
<protein>
    <submittedName>
        <fullName evidence="3">NBS-containing resistance-like protein</fullName>
    </submittedName>
</protein>
<feature type="domain" description="NB-ARC" evidence="2">
    <location>
        <begin position="74"/>
        <end position="109"/>
    </location>
</feature>
<dbReference type="Proteomes" id="UP000265520">
    <property type="component" value="Unassembled WGS sequence"/>
</dbReference>
<dbReference type="EMBL" id="LXQA010035524">
    <property type="protein sequence ID" value="MCH97640.1"/>
    <property type="molecule type" value="Genomic_DNA"/>
</dbReference>
<dbReference type="InterPro" id="IPR002182">
    <property type="entry name" value="NB-ARC"/>
</dbReference>
<feature type="compositionally biased region" description="Low complexity" evidence="1">
    <location>
        <begin position="1"/>
        <end position="12"/>
    </location>
</feature>
<organism evidence="3 4">
    <name type="scientific">Trifolium medium</name>
    <dbReference type="NCBI Taxonomy" id="97028"/>
    <lineage>
        <taxon>Eukaryota</taxon>
        <taxon>Viridiplantae</taxon>
        <taxon>Streptophyta</taxon>
        <taxon>Embryophyta</taxon>
        <taxon>Tracheophyta</taxon>
        <taxon>Spermatophyta</taxon>
        <taxon>Magnoliopsida</taxon>
        <taxon>eudicotyledons</taxon>
        <taxon>Gunneridae</taxon>
        <taxon>Pentapetalae</taxon>
        <taxon>rosids</taxon>
        <taxon>fabids</taxon>
        <taxon>Fabales</taxon>
        <taxon>Fabaceae</taxon>
        <taxon>Papilionoideae</taxon>
        <taxon>50 kb inversion clade</taxon>
        <taxon>NPAAA clade</taxon>
        <taxon>Hologalegina</taxon>
        <taxon>IRL clade</taxon>
        <taxon>Trifolieae</taxon>
        <taxon>Trifolium</taxon>
    </lineage>
</organism>
<dbReference type="Pfam" id="PF00931">
    <property type="entry name" value="NB-ARC"/>
    <property type="match status" value="1"/>
</dbReference>